<keyword evidence="3" id="KW-0677">Repeat</keyword>
<evidence type="ECO:0000256" key="1">
    <source>
        <dbReference type="ARBA" id="ARBA00004496"/>
    </source>
</evidence>
<dbReference type="EMBL" id="OU503044">
    <property type="protein sequence ID" value="CAI9767130.1"/>
    <property type="molecule type" value="Genomic_DNA"/>
</dbReference>
<evidence type="ECO:0000313" key="10">
    <source>
        <dbReference type="EMBL" id="CAI9767130.1"/>
    </source>
</evidence>
<protein>
    <recommendedName>
        <fullName evidence="9">PUM-HD domain-containing protein</fullName>
    </recommendedName>
</protein>
<dbReference type="FunFam" id="1.25.10.10:FF:000004">
    <property type="entry name" value="Pumilio homolog 1 isoform 2"/>
    <property type="match status" value="1"/>
</dbReference>
<dbReference type="PANTHER" id="PTHR12537:SF119">
    <property type="entry name" value="PUMILIO HOMOLOG 6, CHLOROPLASTIC"/>
    <property type="match status" value="1"/>
</dbReference>
<feature type="repeat" description="Pumilio" evidence="7">
    <location>
        <begin position="901"/>
        <end position="936"/>
    </location>
</feature>
<evidence type="ECO:0000256" key="8">
    <source>
        <dbReference type="SAM" id="MobiDB-lite"/>
    </source>
</evidence>
<dbReference type="SMART" id="SM00025">
    <property type="entry name" value="Pumilio"/>
    <property type="match status" value="8"/>
</dbReference>
<dbReference type="InterPro" id="IPR016024">
    <property type="entry name" value="ARM-type_fold"/>
</dbReference>
<dbReference type="PROSITE" id="PS50303">
    <property type="entry name" value="PUM_HD"/>
    <property type="match status" value="1"/>
</dbReference>
<dbReference type="Gene3D" id="1.25.10.10">
    <property type="entry name" value="Leucine-rich Repeat Variant"/>
    <property type="match status" value="1"/>
</dbReference>
<organism evidence="10 11">
    <name type="scientific">Fraxinus pennsylvanica</name>
    <dbReference type="NCBI Taxonomy" id="56036"/>
    <lineage>
        <taxon>Eukaryota</taxon>
        <taxon>Viridiplantae</taxon>
        <taxon>Streptophyta</taxon>
        <taxon>Embryophyta</taxon>
        <taxon>Tracheophyta</taxon>
        <taxon>Spermatophyta</taxon>
        <taxon>Magnoliopsida</taxon>
        <taxon>eudicotyledons</taxon>
        <taxon>Gunneridae</taxon>
        <taxon>Pentapetalae</taxon>
        <taxon>asterids</taxon>
        <taxon>lamiids</taxon>
        <taxon>Lamiales</taxon>
        <taxon>Oleaceae</taxon>
        <taxon>Oleeae</taxon>
        <taxon>Fraxinus</taxon>
    </lineage>
</organism>
<comment type="subcellular location">
    <subcellularLocation>
        <location evidence="1">Cytoplasm</location>
    </subcellularLocation>
</comment>
<keyword evidence="5" id="KW-0694">RNA-binding</keyword>
<keyword evidence="4" id="KW-0810">Translation regulation</keyword>
<dbReference type="InterPro" id="IPR033133">
    <property type="entry name" value="PUM-HD"/>
</dbReference>
<proteinExistence type="predicted"/>
<dbReference type="CDD" id="cd07920">
    <property type="entry name" value="Pumilio"/>
    <property type="match status" value="1"/>
</dbReference>
<evidence type="ECO:0000313" key="11">
    <source>
        <dbReference type="Proteomes" id="UP000834106"/>
    </source>
</evidence>
<reference evidence="10" key="1">
    <citation type="submission" date="2023-05" db="EMBL/GenBank/DDBJ databases">
        <authorList>
            <person name="Huff M."/>
        </authorList>
    </citation>
    <scope>NUCLEOTIDE SEQUENCE</scope>
</reference>
<dbReference type="GO" id="GO:0006417">
    <property type="term" value="P:regulation of translation"/>
    <property type="evidence" value="ECO:0007669"/>
    <property type="project" value="UniProtKB-KW"/>
</dbReference>
<feature type="domain" description="PUM-HD" evidence="9">
    <location>
        <begin position="664"/>
        <end position="1004"/>
    </location>
</feature>
<comment type="function">
    <text evidence="6">Sequence-specific RNA-binding protein that regulates translation and mRNA stability by binding the 3'-UTR of target mRNAs. Binds the APUM-binding elements (APBEs) in the 3'-UTR mRNA sequence of CLV1, PNH, WUS and FAS2.</text>
</comment>
<gene>
    <name evidence="10" type="ORF">FPE_LOCUS14560</name>
</gene>
<keyword evidence="11" id="KW-1185">Reference proteome</keyword>
<dbReference type="PROSITE" id="PS50302">
    <property type="entry name" value="PUM"/>
    <property type="match status" value="8"/>
</dbReference>
<sequence length="1013" mass="112240">MRRSIDWPRRKKICPLSIDGVRRKGQPTRYKCRLNWVLQIVFLDRMATENPMRILESSQARKWASSKDAASNIAIDELGLLLKGHNTRGDQSNTVFSRSDSAPPSIEGSIAASGNLINRQNSGSNSSLATLSSALEKFQSEEQLRTNPYYAYYSSNQSLPPPIISRENRHQTSGSNWRLSSPDSGNLSFHVPRSSLPIHEEEPEDASSSKKASGDWVESSSCMMPGHNRVSFTGRNKSLVNLIQEDFPRIPSPVYNHSHSSTHVMTEEVADDDVETISFENLSFNASKLPESKSAPDFRSEIAIASGSTASKDPSADSIPKLDALASPSAHEDGVTGNNIGSGNVFIKVEQSRYKPEEVFYEKNVQKQPNTYLQQRNGSSRGANNVQTDMEKVSHGHVQFSSAEMPLLHTPGPTSPLYATAAASMGPGNPFYPNLNPSGLYAPQYSAYALGSAFLPPFVAGYPTHSGLPMHFNASSGQSYGSQNSVVLTGESIPKGSNTQNIDKFYGHGLMIRPSFPSPLPMQYFQHPLGDAYGAPGQFGHLPSLGLIRGQADSFASLKDPAIASYVSDQNFLSKQNASLSFPSPRNIGVAGSSYFGGPTGLGFMPQFPASPVGSPVLPGSPVGGANFSGRKNDNGFFQGSVRNSGGYAGWIGQKRSDGFNSPRKHSFLEELKAGSARRIELSEINGCIVEFSVDQHGSRFIQQKMESCNVEEMESVFREILPHASKLITDVFGNYVIQKFFEYGTCEQRRDLANQLSGKILPLSFQMYGCRVIQKALEVIELDQKIELVHELDEHVMRCVRDQNGNHVIQKCIECIPTEKIGFIITAFRGEIATLSTHPYGCRVIQRVLEHCPNDFQSQFIIDEILESAYDLAQDQYGNYVIQHVLERRKSYERSHIISKLSGRIVQMSQHKYASNVVEKCLEFGDATERELLIKEILALSGDNDNMLTMMKDQYANYVVQKILEISNDKQRESLLDRIRVHRLALKKYTYGKHIVARFEELYGEESRVSEP</sequence>
<dbReference type="InterPro" id="IPR011989">
    <property type="entry name" value="ARM-like"/>
</dbReference>
<dbReference type="InterPro" id="IPR001313">
    <property type="entry name" value="Pumilio_RNA-bd_rpt"/>
</dbReference>
<evidence type="ECO:0000256" key="5">
    <source>
        <dbReference type="ARBA" id="ARBA00022884"/>
    </source>
</evidence>
<feature type="region of interest" description="Disordered" evidence="8">
    <location>
        <begin position="160"/>
        <end position="219"/>
    </location>
</feature>
<dbReference type="InterPro" id="IPR033712">
    <property type="entry name" value="Pumilio_RNA-bd"/>
</dbReference>
<name>A0AAD1ZH12_9LAMI</name>
<accession>A0AAD1ZH12</accession>
<feature type="repeat" description="Pumilio" evidence="7">
    <location>
        <begin position="720"/>
        <end position="755"/>
    </location>
</feature>
<feature type="repeat" description="Pumilio" evidence="7">
    <location>
        <begin position="940"/>
        <end position="978"/>
    </location>
</feature>
<feature type="compositionally biased region" description="Polar residues" evidence="8">
    <location>
        <begin position="171"/>
        <end position="187"/>
    </location>
</feature>
<dbReference type="Pfam" id="PF00806">
    <property type="entry name" value="PUF"/>
    <property type="match status" value="8"/>
</dbReference>
<dbReference type="SUPFAM" id="SSF48371">
    <property type="entry name" value="ARM repeat"/>
    <property type="match status" value="1"/>
</dbReference>
<keyword evidence="2" id="KW-0963">Cytoplasm</keyword>
<feature type="repeat" description="Pumilio" evidence="7">
    <location>
        <begin position="828"/>
        <end position="864"/>
    </location>
</feature>
<evidence type="ECO:0000256" key="7">
    <source>
        <dbReference type="PROSITE-ProRule" id="PRU00317"/>
    </source>
</evidence>
<dbReference type="GO" id="GO:0003729">
    <property type="term" value="F:mRNA binding"/>
    <property type="evidence" value="ECO:0007669"/>
    <property type="project" value="UniProtKB-ARBA"/>
</dbReference>
<dbReference type="Proteomes" id="UP000834106">
    <property type="component" value="Chromosome 9"/>
</dbReference>
<evidence type="ECO:0000256" key="2">
    <source>
        <dbReference type="ARBA" id="ARBA00022490"/>
    </source>
</evidence>
<feature type="repeat" description="Pumilio" evidence="7">
    <location>
        <begin position="792"/>
        <end position="827"/>
    </location>
</feature>
<dbReference type="GO" id="GO:0005737">
    <property type="term" value="C:cytoplasm"/>
    <property type="evidence" value="ECO:0007669"/>
    <property type="project" value="UniProtKB-SubCell"/>
</dbReference>
<evidence type="ECO:0000256" key="6">
    <source>
        <dbReference type="ARBA" id="ARBA00055193"/>
    </source>
</evidence>
<feature type="repeat" description="Pumilio" evidence="7">
    <location>
        <begin position="684"/>
        <end position="719"/>
    </location>
</feature>
<evidence type="ECO:0000259" key="9">
    <source>
        <dbReference type="PROSITE" id="PS50303"/>
    </source>
</evidence>
<feature type="repeat" description="Pumilio" evidence="7">
    <location>
        <begin position="756"/>
        <end position="791"/>
    </location>
</feature>
<evidence type="ECO:0000256" key="3">
    <source>
        <dbReference type="ARBA" id="ARBA00022737"/>
    </source>
</evidence>
<evidence type="ECO:0000256" key="4">
    <source>
        <dbReference type="ARBA" id="ARBA00022845"/>
    </source>
</evidence>
<dbReference type="PANTHER" id="PTHR12537">
    <property type="entry name" value="RNA BINDING PROTEIN PUMILIO-RELATED"/>
    <property type="match status" value="1"/>
</dbReference>
<feature type="repeat" description="Pumilio" evidence="7">
    <location>
        <begin position="865"/>
        <end position="900"/>
    </location>
</feature>
<dbReference type="AlphaFoldDB" id="A0AAD1ZH12"/>